<evidence type="ECO:0000256" key="5">
    <source>
        <dbReference type="ARBA" id="ARBA00023242"/>
    </source>
</evidence>
<dbReference type="SUPFAM" id="SSF101936">
    <property type="entry name" value="DNA-binding pseudobarrel domain"/>
    <property type="match status" value="1"/>
</dbReference>
<feature type="region of interest" description="Disordered" evidence="7">
    <location>
        <begin position="255"/>
        <end position="317"/>
    </location>
</feature>
<keyword evidence="10" id="KW-1185">Reference proteome</keyword>
<dbReference type="GO" id="GO:0005634">
    <property type="term" value="C:nucleus"/>
    <property type="evidence" value="ECO:0007669"/>
    <property type="project" value="UniProtKB-SubCell"/>
</dbReference>
<feature type="region of interest" description="Disordered" evidence="7">
    <location>
        <begin position="1"/>
        <end position="60"/>
    </location>
</feature>
<dbReference type="Proteomes" id="UP000315295">
    <property type="component" value="Unassembled WGS sequence"/>
</dbReference>
<keyword evidence="6" id="KW-0175">Coiled coil</keyword>
<dbReference type="InterPro" id="IPR003340">
    <property type="entry name" value="B3_DNA-bd"/>
</dbReference>
<dbReference type="STRING" id="106549.A0A540LY54"/>
<comment type="caution">
    <text evidence="9">The sequence shown here is derived from an EMBL/GenBank/DDBJ whole genome shotgun (WGS) entry which is preliminary data.</text>
</comment>
<dbReference type="PROSITE" id="PS50863">
    <property type="entry name" value="B3"/>
    <property type="match status" value="1"/>
</dbReference>
<dbReference type="SMART" id="SM01019">
    <property type="entry name" value="B3"/>
    <property type="match status" value="1"/>
</dbReference>
<keyword evidence="3" id="KW-0238">DNA-binding</keyword>
<evidence type="ECO:0000313" key="10">
    <source>
        <dbReference type="Proteomes" id="UP000315295"/>
    </source>
</evidence>
<evidence type="ECO:0000259" key="8">
    <source>
        <dbReference type="PROSITE" id="PS50863"/>
    </source>
</evidence>
<keyword evidence="2" id="KW-0805">Transcription regulation</keyword>
<keyword evidence="4" id="KW-0804">Transcription</keyword>
<evidence type="ECO:0000256" key="4">
    <source>
        <dbReference type="ARBA" id="ARBA00023163"/>
    </source>
</evidence>
<evidence type="ECO:0000256" key="3">
    <source>
        <dbReference type="ARBA" id="ARBA00023125"/>
    </source>
</evidence>
<gene>
    <name evidence="9" type="ORF">C1H46_022989</name>
</gene>
<feature type="domain" description="TF-B3" evidence="8">
    <location>
        <begin position="127"/>
        <end position="218"/>
    </location>
</feature>
<name>A0A540LY54_MALBA</name>
<evidence type="ECO:0000313" key="9">
    <source>
        <dbReference type="EMBL" id="TQD91421.1"/>
    </source>
</evidence>
<comment type="subcellular location">
    <subcellularLocation>
        <location evidence="1">Nucleus</location>
    </subcellularLocation>
</comment>
<dbReference type="InterPro" id="IPR044837">
    <property type="entry name" value="REM16-like"/>
</dbReference>
<accession>A0A540LY54</accession>
<dbReference type="CDD" id="cd10017">
    <property type="entry name" value="B3_DNA"/>
    <property type="match status" value="1"/>
</dbReference>
<sequence>MARNVKNAKPQTPLSKEDGHLTQPPLPKPRLRPKPATNPKPSSLPTGKLKKPGKPKEQEVEYSMPMKELSNTQITNMLSHAGKSPAISNTQYDFPVDGSPSRGRAKSSAVIRAQEVRSKLEPQFPSFVKSLVRSHVASCFWMGLPSLFCKSHLPDKDITMTLEDESGRQYQSKYIACKTGLSAGWRQFAASHNLLEGDVLAFQLVEPTKFKVYIIRSNGLAEVDGDLGLPNLDNNTKQKDAGKFINLSVYKDNAETSTTPCNDSTKKHAETSTTPWNDSNRKRAHSPQLVAPKKKKIGLQRAKQSETDSEEVGSEVSEDLKSPVATLQFEDIRSYENFNILVDGLFLDPEFPEDVRRKYYKLCRSQKAFLHKNVIKGMNHNMIIGAISETVNIADSIEACKVTALRDDFVSWDKYLTAFELLGMNVGFLRERVCRLANLADDSEAAVEAKMFKEAPIERSRAGIGLRNIEMKLEELMEACDEFGAAIESLRSKAEINKLRFQEEVTAPW</sequence>
<reference evidence="9 10" key="1">
    <citation type="journal article" date="2019" name="G3 (Bethesda)">
        <title>Sequencing of a Wild Apple (Malus baccata) Genome Unravels the Differences Between Cultivated and Wild Apple Species Regarding Disease Resistance and Cold Tolerance.</title>
        <authorList>
            <person name="Chen X."/>
        </authorList>
    </citation>
    <scope>NUCLEOTIDE SEQUENCE [LARGE SCALE GENOMIC DNA]</scope>
    <source>
        <strain evidence="10">cv. Shandingzi</strain>
        <tissue evidence="9">Leaves</tissue>
    </source>
</reference>
<dbReference type="Gene3D" id="2.40.330.10">
    <property type="entry name" value="DNA-binding pseudobarrel domain"/>
    <property type="match status" value="1"/>
</dbReference>
<dbReference type="EMBL" id="VIEB01000420">
    <property type="protein sequence ID" value="TQD91421.1"/>
    <property type="molecule type" value="Genomic_DNA"/>
</dbReference>
<organism evidence="9 10">
    <name type="scientific">Malus baccata</name>
    <name type="common">Siberian crab apple</name>
    <name type="synonym">Pyrus baccata</name>
    <dbReference type="NCBI Taxonomy" id="106549"/>
    <lineage>
        <taxon>Eukaryota</taxon>
        <taxon>Viridiplantae</taxon>
        <taxon>Streptophyta</taxon>
        <taxon>Embryophyta</taxon>
        <taxon>Tracheophyta</taxon>
        <taxon>Spermatophyta</taxon>
        <taxon>Magnoliopsida</taxon>
        <taxon>eudicotyledons</taxon>
        <taxon>Gunneridae</taxon>
        <taxon>Pentapetalae</taxon>
        <taxon>rosids</taxon>
        <taxon>fabids</taxon>
        <taxon>Rosales</taxon>
        <taxon>Rosaceae</taxon>
        <taxon>Amygdaloideae</taxon>
        <taxon>Maleae</taxon>
        <taxon>Malus</taxon>
    </lineage>
</organism>
<evidence type="ECO:0000256" key="7">
    <source>
        <dbReference type="SAM" id="MobiDB-lite"/>
    </source>
</evidence>
<proteinExistence type="predicted"/>
<dbReference type="GO" id="GO:0003677">
    <property type="term" value="F:DNA binding"/>
    <property type="evidence" value="ECO:0007669"/>
    <property type="project" value="UniProtKB-KW"/>
</dbReference>
<dbReference type="InterPro" id="IPR015300">
    <property type="entry name" value="DNA-bd_pseudobarrel_sf"/>
</dbReference>
<feature type="compositionally biased region" description="Acidic residues" evidence="7">
    <location>
        <begin position="307"/>
        <end position="317"/>
    </location>
</feature>
<evidence type="ECO:0000256" key="6">
    <source>
        <dbReference type="SAM" id="Coils"/>
    </source>
</evidence>
<dbReference type="PANTHER" id="PTHR31391">
    <property type="entry name" value="B3 DOMAIN-CONTAINING PROTEIN OS11G0197600-RELATED"/>
    <property type="match status" value="1"/>
</dbReference>
<keyword evidence="5" id="KW-0539">Nucleus</keyword>
<protein>
    <recommendedName>
        <fullName evidence="8">TF-B3 domain-containing protein</fullName>
    </recommendedName>
</protein>
<dbReference type="Pfam" id="PF02362">
    <property type="entry name" value="B3"/>
    <property type="match status" value="1"/>
</dbReference>
<evidence type="ECO:0000256" key="1">
    <source>
        <dbReference type="ARBA" id="ARBA00004123"/>
    </source>
</evidence>
<feature type="coiled-coil region" evidence="6">
    <location>
        <begin position="466"/>
        <end position="493"/>
    </location>
</feature>
<dbReference type="AlphaFoldDB" id="A0A540LY54"/>
<evidence type="ECO:0000256" key="2">
    <source>
        <dbReference type="ARBA" id="ARBA00023015"/>
    </source>
</evidence>
<dbReference type="PANTHER" id="PTHR31391:SF135">
    <property type="entry name" value="B3 DOMAIN-CONTAINING PROTEIN OS01G0234100-LIKE ISOFORM X1"/>
    <property type="match status" value="1"/>
</dbReference>